<dbReference type="InterPro" id="IPR011849">
    <property type="entry name" value="Na/pantothenate_symporter"/>
</dbReference>
<dbReference type="PROSITE" id="PS00456">
    <property type="entry name" value="NA_SOLUT_SYMP_1"/>
    <property type="match status" value="1"/>
</dbReference>
<feature type="transmembrane region" description="Helical" evidence="11">
    <location>
        <begin position="286"/>
        <end position="306"/>
    </location>
</feature>
<dbReference type="PROSITE" id="PS50283">
    <property type="entry name" value="NA_SOLUT_SYMP_3"/>
    <property type="match status" value="1"/>
</dbReference>
<dbReference type="STRING" id="742823.HMPREF9465_00078"/>
<dbReference type="GO" id="GO:0015081">
    <property type="term" value="F:sodium ion transmembrane transporter activity"/>
    <property type="evidence" value="ECO:0007669"/>
    <property type="project" value="InterPro"/>
</dbReference>
<evidence type="ECO:0000256" key="2">
    <source>
        <dbReference type="ARBA" id="ARBA00006434"/>
    </source>
</evidence>
<keyword evidence="6" id="KW-0769">Symport</keyword>
<dbReference type="NCBIfam" id="TIGR00813">
    <property type="entry name" value="sss"/>
    <property type="match status" value="1"/>
</dbReference>
<dbReference type="EMBL" id="ADMG01000004">
    <property type="protein sequence ID" value="EKB32310.1"/>
    <property type="molecule type" value="Genomic_DNA"/>
</dbReference>
<evidence type="ECO:0000256" key="8">
    <source>
        <dbReference type="ARBA" id="ARBA00023136"/>
    </source>
</evidence>
<dbReference type="PATRIC" id="fig|742823.3.peg.81"/>
<feature type="transmembrane region" description="Helical" evidence="11">
    <location>
        <begin position="71"/>
        <end position="96"/>
    </location>
</feature>
<organism evidence="12 13">
    <name type="scientific">Sutterella wadsworthensis 2_1_59BFAA</name>
    <dbReference type="NCBI Taxonomy" id="742823"/>
    <lineage>
        <taxon>Bacteria</taxon>
        <taxon>Pseudomonadati</taxon>
        <taxon>Pseudomonadota</taxon>
        <taxon>Betaproteobacteria</taxon>
        <taxon>Burkholderiales</taxon>
        <taxon>Sutterellaceae</taxon>
        <taxon>Sutterella</taxon>
    </lineage>
</organism>
<feature type="transmembrane region" description="Helical" evidence="11">
    <location>
        <begin position="163"/>
        <end position="181"/>
    </location>
</feature>
<feature type="transmembrane region" description="Helical" evidence="11">
    <location>
        <begin position="409"/>
        <end position="434"/>
    </location>
</feature>
<evidence type="ECO:0000256" key="9">
    <source>
        <dbReference type="ARBA" id="ARBA00023201"/>
    </source>
</evidence>
<dbReference type="HOGENOM" id="CLU_018808_15_1_4"/>
<comment type="subcellular location">
    <subcellularLocation>
        <location evidence="1">Membrane</location>
        <topology evidence="1">Multi-pass membrane protein</topology>
    </subcellularLocation>
</comment>
<dbReference type="PANTHER" id="PTHR48086">
    <property type="entry name" value="SODIUM/PROLINE SYMPORTER-RELATED"/>
    <property type="match status" value="1"/>
</dbReference>
<proteinExistence type="inferred from homology"/>
<dbReference type="Gene3D" id="1.20.1730.10">
    <property type="entry name" value="Sodium/glucose cotransporter"/>
    <property type="match status" value="1"/>
</dbReference>
<keyword evidence="5 11" id="KW-0812">Transmembrane</keyword>
<evidence type="ECO:0000313" key="12">
    <source>
        <dbReference type="EMBL" id="EKB32310.1"/>
    </source>
</evidence>
<keyword evidence="3" id="KW-0813">Transport</keyword>
<dbReference type="InterPro" id="IPR018212">
    <property type="entry name" value="Na/solute_symporter_CS"/>
</dbReference>
<evidence type="ECO:0000256" key="7">
    <source>
        <dbReference type="ARBA" id="ARBA00022989"/>
    </source>
</evidence>
<dbReference type="PANTHER" id="PTHR48086:SF4">
    <property type="entry name" value="SODIUM_PANTOTHENATE SYMPORTER"/>
    <property type="match status" value="1"/>
</dbReference>
<feature type="transmembrane region" description="Helical" evidence="11">
    <location>
        <begin position="6"/>
        <end position="25"/>
    </location>
</feature>
<evidence type="ECO:0000256" key="3">
    <source>
        <dbReference type="ARBA" id="ARBA00022448"/>
    </source>
</evidence>
<evidence type="ECO:0000256" key="10">
    <source>
        <dbReference type="RuleBase" id="RU362091"/>
    </source>
</evidence>
<protein>
    <submittedName>
        <fullName evidence="12">Sodium/pantothenate symporter</fullName>
    </submittedName>
</protein>
<dbReference type="GO" id="GO:0015293">
    <property type="term" value="F:symporter activity"/>
    <property type="evidence" value="ECO:0007669"/>
    <property type="project" value="UniProtKB-KW"/>
</dbReference>
<feature type="transmembrane region" description="Helical" evidence="11">
    <location>
        <begin position="129"/>
        <end position="151"/>
    </location>
</feature>
<reference evidence="12 13" key="1">
    <citation type="submission" date="2012-05" db="EMBL/GenBank/DDBJ databases">
        <title>The Genome Sequence of Sutterella wadsworthensis 2_1_59BFAA.</title>
        <authorList>
            <consortium name="The Broad Institute Genome Sequencing Platform"/>
            <person name="Earl A."/>
            <person name="Ward D."/>
            <person name="Feldgarden M."/>
            <person name="Gevers D."/>
            <person name="Daigneault M."/>
            <person name="Strauss J."/>
            <person name="Allen-Vercoe E."/>
            <person name="Walker B."/>
            <person name="Young S.K."/>
            <person name="Zeng Q."/>
            <person name="Gargeya S."/>
            <person name="Fitzgerald M."/>
            <person name="Haas B."/>
            <person name="Abouelleil A."/>
            <person name="Alvarado L."/>
            <person name="Arachchi H.M."/>
            <person name="Berlin A.M."/>
            <person name="Chapman S.B."/>
            <person name="Goldberg J."/>
            <person name="Griggs A."/>
            <person name="Gujja S."/>
            <person name="Hansen M."/>
            <person name="Howarth C."/>
            <person name="Imamovic A."/>
            <person name="Larimer J."/>
            <person name="McCowen C."/>
            <person name="Montmayeur A."/>
            <person name="Murphy C."/>
            <person name="Neiman D."/>
            <person name="Pearson M."/>
            <person name="Priest M."/>
            <person name="Roberts A."/>
            <person name="Saif S."/>
            <person name="Shea T."/>
            <person name="Sisk P."/>
            <person name="Sykes S."/>
            <person name="Wortman J."/>
            <person name="Nusbaum C."/>
            <person name="Birren B."/>
        </authorList>
    </citation>
    <scope>NUCLEOTIDE SEQUENCE [LARGE SCALE GENOMIC DNA]</scope>
    <source>
        <strain evidence="12 13">2_1_59BFAA</strain>
    </source>
</reference>
<dbReference type="GO" id="GO:0036376">
    <property type="term" value="P:sodium ion export across plasma membrane"/>
    <property type="evidence" value="ECO:0007669"/>
    <property type="project" value="InterPro"/>
</dbReference>
<evidence type="ECO:0000313" key="13">
    <source>
        <dbReference type="Proteomes" id="UP000005835"/>
    </source>
</evidence>
<keyword evidence="9" id="KW-0915">Sodium</keyword>
<dbReference type="RefSeq" id="WP_005433024.1">
    <property type="nucleotide sequence ID" value="NZ_JH815513.1"/>
</dbReference>
<feature type="transmembrane region" description="Helical" evidence="11">
    <location>
        <begin position="441"/>
        <end position="459"/>
    </location>
</feature>
<dbReference type="InterPro" id="IPR050277">
    <property type="entry name" value="Sodium:Solute_Symporter"/>
</dbReference>
<keyword evidence="9" id="KW-0406">Ion transport</keyword>
<feature type="transmembrane region" description="Helical" evidence="11">
    <location>
        <begin position="45"/>
        <end position="65"/>
    </location>
</feature>
<dbReference type="Proteomes" id="UP000005835">
    <property type="component" value="Unassembled WGS sequence"/>
</dbReference>
<dbReference type="AlphaFoldDB" id="K1JL19"/>
<dbReference type="GO" id="GO:0005886">
    <property type="term" value="C:plasma membrane"/>
    <property type="evidence" value="ECO:0007669"/>
    <property type="project" value="TreeGrafter"/>
</dbReference>
<accession>K1JL19</accession>
<evidence type="ECO:0000256" key="11">
    <source>
        <dbReference type="SAM" id="Phobius"/>
    </source>
</evidence>
<keyword evidence="13" id="KW-1185">Reference proteome</keyword>
<feature type="transmembrane region" description="Helical" evidence="11">
    <location>
        <begin position="193"/>
        <end position="210"/>
    </location>
</feature>
<evidence type="ECO:0000256" key="1">
    <source>
        <dbReference type="ARBA" id="ARBA00004141"/>
    </source>
</evidence>
<name>K1JL19_9BURK</name>
<dbReference type="InterPro" id="IPR001734">
    <property type="entry name" value="Na/solute_symporter"/>
</dbReference>
<evidence type="ECO:0000256" key="5">
    <source>
        <dbReference type="ARBA" id="ARBA00022692"/>
    </source>
</evidence>
<comment type="similarity">
    <text evidence="2 10">Belongs to the sodium:solute symporter (SSF) (TC 2.A.21) family.</text>
</comment>
<keyword evidence="4" id="KW-1003">Cell membrane</keyword>
<evidence type="ECO:0000256" key="6">
    <source>
        <dbReference type="ARBA" id="ARBA00022847"/>
    </source>
</evidence>
<evidence type="ECO:0000256" key="4">
    <source>
        <dbReference type="ARBA" id="ARBA00022475"/>
    </source>
</evidence>
<keyword evidence="7 11" id="KW-1133">Transmembrane helix</keyword>
<dbReference type="GO" id="GO:0015233">
    <property type="term" value="F:pantothenate transmembrane transporter activity"/>
    <property type="evidence" value="ECO:0007669"/>
    <property type="project" value="InterPro"/>
</dbReference>
<feature type="transmembrane region" description="Helical" evidence="11">
    <location>
        <begin position="342"/>
        <end position="364"/>
    </location>
</feature>
<feature type="transmembrane region" description="Helical" evidence="11">
    <location>
        <begin position="465"/>
        <end position="483"/>
    </location>
</feature>
<keyword evidence="9" id="KW-0739">Sodium transport</keyword>
<sequence length="502" mass="52082">MTNTFLILLPIALFLVMLMGLSLWAERAGRRNRFAGEYFLGDRSLKGFVLAMTLVATYGSVSSFVSGPGLAWQLGLGWVVFAAPQIIAGFLILGVAGKKMAVVSRAAGALTVIDMIRARYGDGRGGRTLAALLAVLMLVFFTTMMIGQFIGGAQIFSKAAGVSYGWGLVLFGAVTVLYTAFGGFRAVAVTDTACAVLMLVGMGALGWNILETGGGLAQVMANVAAAAPRGAGSEGVLLSPTSGGALATSLLLSAWVLVGFGTLGLPQSAVRCMSYRRSSDLHQAMIVSTVVCGALMIGMTVMGVFARGMLDVPLSEMGGTTDAVMPYLIANYMDPVTAGVTLIGPLAATMSTVSSLLLAAASAIMKDLVLFHRPEAGRNEARLRMTTRLMTGALGLLALILALEPLDVIAWINLFAFGGLELAFLMPLIGGLFWRGATAGGALVSVAGSIAFYLAVTIFKIPMGGAHAIAPCMVVAAVLFVAGSRLTPASPVKAIDLFFPRR</sequence>
<comment type="caution">
    <text evidence="12">The sequence shown here is derived from an EMBL/GenBank/DDBJ whole genome shotgun (WGS) entry which is preliminary data.</text>
</comment>
<gene>
    <name evidence="12" type="ORF">HMPREF9465_00078</name>
</gene>
<dbReference type="NCBIfam" id="TIGR02119">
    <property type="entry name" value="panF"/>
    <property type="match status" value="1"/>
</dbReference>
<feature type="transmembrane region" description="Helical" evidence="11">
    <location>
        <begin position="385"/>
        <end position="403"/>
    </location>
</feature>
<dbReference type="eggNOG" id="COG4145">
    <property type="taxonomic scope" value="Bacteria"/>
</dbReference>
<dbReference type="InterPro" id="IPR038377">
    <property type="entry name" value="Na/Glc_symporter_sf"/>
</dbReference>
<keyword evidence="8 11" id="KW-0472">Membrane</keyword>
<dbReference type="Pfam" id="PF00474">
    <property type="entry name" value="SSF"/>
    <property type="match status" value="1"/>
</dbReference>
<feature type="transmembrane region" description="Helical" evidence="11">
    <location>
        <begin position="245"/>
        <end position="265"/>
    </location>
</feature>